<feature type="chain" id="PRO_5046345590" description="DUF4352 domain-containing protein" evidence="2">
    <location>
        <begin position="29"/>
        <end position="227"/>
    </location>
</feature>
<sequence>MHNRSARRTRRTAAALLCAAGLALGATACNEDAAQDAGSSESPAKDKKPTAPASKGTDTGDNGDQGSGSNGGNGVDADANKTIPLGQTSALTYKRSNKTATLEVTAKSVAKGSQADLSGLRLDSEAKGLQPYYVTMAFKNIGDNTLKYPFLITPTNLRDSKGNGAKTLIAPDDAVKSCPGKDPDNFGPGANATICKIFLLPKGESPSTVLYNGDFDKGPVYWKATKD</sequence>
<feature type="signal peptide" evidence="2">
    <location>
        <begin position="1"/>
        <end position="28"/>
    </location>
</feature>
<dbReference type="RefSeq" id="WP_201872447.1">
    <property type="nucleotide sequence ID" value="NZ_JAERRF010000003.1"/>
</dbReference>
<reference evidence="3 4" key="1">
    <citation type="submission" date="2021-01" db="EMBL/GenBank/DDBJ databases">
        <title>WGS of actinomycetes isolated from Thailand.</title>
        <authorList>
            <person name="Thawai C."/>
        </authorList>
    </citation>
    <scope>NUCLEOTIDE SEQUENCE [LARGE SCALE GENOMIC DNA]</scope>
    <source>
        <strain evidence="3 4">CA1R205</strain>
    </source>
</reference>
<gene>
    <name evidence="3" type="ORF">JK363_06775</name>
</gene>
<evidence type="ECO:0008006" key="5">
    <source>
        <dbReference type="Google" id="ProtNLM"/>
    </source>
</evidence>
<dbReference type="PROSITE" id="PS51257">
    <property type="entry name" value="PROKAR_LIPOPROTEIN"/>
    <property type="match status" value="1"/>
</dbReference>
<keyword evidence="4" id="KW-1185">Reference proteome</keyword>
<evidence type="ECO:0000313" key="3">
    <source>
        <dbReference type="EMBL" id="MBL1096370.1"/>
    </source>
</evidence>
<dbReference type="EMBL" id="JAERRF010000003">
    <property type="protein sequence ID" value="MBL1096370.1"/>
    <property type="molecule type" value="Genomic_DNA"/>
</dbReference>
<organism evidence="3 4">
    <name type="scientific">Streptomyces coffeae</name>
    <dbReference type="NCBI Taxonomy" id="621382"/>
    <lineage>
        <taxon>Bacteria</taxon>
        <taxon>Bacillati</taxon>
        <taxon>Actinomycetota</taxon>
        <taxon>Actinomycetes</taxon>
        <taxon>Kitasatosporales</taxon>
        <taxon>Streptomycetaceae</taxon>
        <taxon>Streptomyces</taxon>
    </lineage>
</organism>
<keyword evidence="2" id="KW-0732">Signal</keyword>
<dbReference type="Proteomes" id="UP000634229">
    <property type="component" value="Unassembled WGS sequence"/>
</dbReference>
<accession>A0ABS1N8Z5</accession>
<name>A0ABS1N8Z5_9ACTN</name>
<evidence type="ECO:0000256" key="2">
    <source>
        <dbReference type="SAM" id="SignalP"/>
    </source>
</evidence>
<evidence type="ECO:0000313" key="4">
    <source>
        <dbReference type="Proteomes" id="UP000634229"/>
    </source>
</evidence>
<feature type="compositionally biased region" description="Gly residues" evidence="1">
    <location>
        <begin position="63"/>
        <end position="74"/>
    </location>
</feature>
<feature type="region of interest" description="Disordered" evidence="1">
    <location>
        <begin position="31"/>
        <end position="81"/>
    </location>
</feature>
<protein>
    <recommendedName>
        <fullName evidence="5">DUF4352 domain-containing protein</fullName>
    </recommendedName>
</protein>
<evidence type="ECO:0000256" key="1">
    <source>
        <dbReference type="SAM" id="MobiDB-lite"/>
    </source>
</evidence>
<comment type="caution">
    <text evidence="3">The sequence shown here is derived from an EMBL/GenBank/DDBJ whole genome shotgun (WGS) entry which is preliminary data.</text>
</comment>
<proteinExistence type="predicted"/>